<keyword evidence="2" id="KW-1185">Reference proteome</keyword>
<proteinExistence type="predicted"/>
<accession>A0A371CTC6</accession>
<dbReference type="Proteomes" id="UP000256964">
    <property type="component" value="Unassembled WGS sequence"/>
</dbReference>
<evidence type="ECO:0000313" key="1">
    <source>
        <dbReference type="EMBL" id="RDX43548.1"/>
    </source>
</evidence>
<reference evidence="1 2" key="1">
    <citation type="journal article" date="2018" name="Biotechnol. Biofuels">
        <title>Integrative visual omics of the white-rot fungus Polyporus brumalis exposes the biotechnological potential of its oxidative enzymes for delignifying raw plant biomass.</title>
        <authorList>
            <person name="Miyauchi S."/>
            <person name="Rancon A."/>
            <person name="Drula E."/>
            <person name="Hage H."/>
            <person name="Chaduli D."/>
            <person name="Favel A."/>
            <person name="Grisel S."/>
            <person name="Henrissat B."/>
            <person name="Herpoel-Gimbert I."/>
            <person name="Ruiz-Duenas F.J."/>
            <person name="Chevret D."/>
            <person name="Hainaut M."/>
            <person name="Lin J."/>
            <person name="Wang M."/>
            <person name="Pangilinan J."/>
            <person name="Lipzen A."/>
            <person name="Lesage-Meessen L."/>
            <person name="Navarro D."/>
            <person name="Riley R."/>
            <person name="Grigoriev I.V."/>
            <person name="Zhou S."/>
            <person name="Raouche S."/>
            <person name="Rosso M.N."/>
        </authorList>
    </citation>
    <scope>NUCLEOTIDE SEQUENCE [LARGE SCALE GENOMIC DNA]</scope>
    <source>
        <strain evidence="1 2">BRFM 1820</strain>
    </source>
</reference>
<dbReference type="AlphaFoldDB" id="A0A371CTC6"/>
<organism evidence="1 2">
    <name type="scientific">Lentinus brumalis</name>
    <dbReference type="NCBI Taxonomy" id="2498619"/>
    <lineage>
        <taxon>Eukaryota</taxon>
        <taxon>Fungi</taxon>
        <taxon>Dikarya</taxon>
        <taxon>Basidiomycota</taxon>
        <taxon>Agaricomycotina</taxon>
        <taxon>Agaricomycetes</taxon>
        <taxon>Polyporales</taxon>
        <taxon>Polyporaceae</taxon>
        <taxon>Lentinus</taxon>
    </lineage>
</organism>
<evidence type="ECO:0000313" key="2">
    <source>
        <dbReference type="Proteomes" id="UP000256964"/>
    </source>
</evidence>
<dbReference type="EMBL" id="KZ857463">
    <property type="protein sequence ID" value="RDX43548.1"/>
    <property type="molecule type" value="Genomic_DNA"/>
</dbReference>
<sequence>MSLNSLCGSLTSTILISRILSSQLGDACCLDVFNGSPAQQGVRTLDVRNDARHHNDSRNKAVRCRRRASYMTAQG</sequence>
<name>A0A371CTC6_9APHY</name>
<protein>
    <submittedName>
        <fullName evidence="1">Uncharacterized protein</fullName>
    </submittedName>
</protein>
<gene>
    <name evidence="1" type="ORF">OH76DRAFT_1198233</name>
</gene>